<accession>A0A645CM81</accession>
<dbReference type="InterPro" id="IPR025664">
    <property type="entry name" value="Spore_III_AC/AD"/>
</dbReference>
<name>A0A645CM81_9ZZZZ</name>
<proteinExistence type="predicted"/>
<gene>
    <name evidence="2" type="ORF">SDC9_125063</name>
</gene>
<evidence type="ECO:0008006" key="3">
    <source>
        <dbReference type="Google" id="ProtNLM"/>
    </source>
</evidence>
<evidence type="ECO:0000256" key="1">
    <source>
        <dbReference type="SAM" id="Phobius"/>
    </source>
</evidence>
<keyword evidence="1" id="KW-0472">Membrane</keyword>
<keyword evidence="1" id="KW-1133">Transmembrane helix</keyword>
<protein>
    <recommendedName>
        <fullName evidence="3">Stage III sporulation protein AD</fullName>
    </recommendedName>
</protein>
<feature type="transmembrane region" description="Helical" evidence="1">
    <location>
        <begin position="90"/>
        <end position="113"/>
    </location>
</feature>
<dbReference type="EMBL" id="VSSQ01028357">
    <property type="protein sequence ID" value="MPM78053.1"/>
    <property type="molecule type" value="Genomic_DNA"/>
</dbReference>
<organism evidence="2">
    <name type="scientific">bioreactor metagenome</name>
    <dbReference type="NCBI Taxonomy" id="1076179"/>
    <lineage>
        <taxon>unclassified sequences</taxon>
        <taxon>metagenomes</taxon>
        <taxon>ecological metagenomes</taxon>
    </lineage>
</organism>
<comment type="caution">
    <text evidence="2">The sequence shown here is derived from an EMBL/GenBank/DDBJ whole genome shotgun (WGS) entry which is preliminary data.</text>
</comment>
<dbReference type="Pfam" id="PF06686">
    <property type="entry name" value="SpoIIIAC"/>
    <property type="match status" value="1"/>
</dbReference>
<evidence type="ECO:0000313" key="2">
    <source>
        <dbReference type="EMBL" id="MPM78053.1"/>
    </source>
</evidence>
<keyword evidence="1" id="KW-0812">Transmembrane</keyword>
<sequence length="125" mass="12593">MQITLVCVVTALLAAAVRRGAPEAALLLGLAAAVAAVLALSESLRSLMDFFAELTARTGVSNELFVPLYKTVGIALVVKIGSGLCKDAGAAALSSAVEIAGAVCALLAALPLLQKAMDVLLELMG</sequence>
<dbReference type="AlphaFoldDB" id="A0A645CM81"/>
<reference evidence="2" key="1">
    <citation type="submission" date="2019-08" db="EMBL/GenBank/DDBJ databases">
        <authorList>
            <person name="Kucharzyk K."/>
            <person name="Murdoch R.W."/>
            <person name="Higgins S."/>
            <person name="Loffler F."/>
        </authorList>
    </citation>
    <scope>NUCLEOTIDE SEQUENCE</scope>
</reference>